<reference evidence="2 3" key="1">
    <citation type="submission" date="2016-01" db="EMBL/GenBank/DDBJ databases">
        <title>The new phylogeny of the genus Mycobacterium.</title>
        <authorList>
            <person name="Tarcisio F."/>
            <person name="Conor M."/>
            <person name="Antonella G."/>
            <person name="Elisabetta G."/>
            <person name="Giulia F.S."/>
            <person name="Sara T."/>
            <person name="Anna F."/>
            <person name="Clotilde B."/>
            <person name="Roberto B."/>
            <person name="Veronica D.S."/>
            <person name="Fabio R."/>
            <person name="Monica P."/>
            <person name="Olivier J."/>
            <person name="Enrico T."/>
            <person name="Nicola S."/>
        </authorList>
    </citation>
    <scope>NUCLEOTIDE SEQUENCE [LARGE SCALE GENOMIC DNA]</scope>
    <source>
        <strain evidence="2 3">ATCC 27353</strain>
    </source>
</reference>
<dbReference type="AlphaFoldDB" id="A0A1X1TY01"/>
<dbReference type="EMBL" id="LQOT01000024">
    <property type="protein sequence ID" value="ORV49288.1"/>
    <property type="molecule type" value="Genomic_DNA"/>
</dbReference>
<comment type="caution">
    <text evidence="2">The sequence shown here is derived from an EMBL/GenBank/DDBJ whole genome shotgun (WGS) entry which is preliminary data.</text>
</comment>
<dbReference type="RefSeq" id="WP_085127942.1">
    <property type="nucleotide sequence ID" value="NZ_LQOT01000024.1"/>
</dbReference>
<accession>A0A1X1TY01</accession>
<dbReference type="NCBIfam" id="NF041247">
    <property type="entry name" value="UsfY"/>
    <property type="match status" value="1"/>
</dbReference>
<proteinExistence type="predicted"/>
<gene>
    <name evidence="2" type="ORF">AWC02_06705</name>
</gene>
<keyword evidence="1" id="KW-1133">Transmembrane helix</keyword>
<keyword evidence="1" id="KW-0472">Membrane</keyword>
<dbReference type="InterPro" id="IPR049606">
    <property type="entry name" value="UsfY-like"/>
</dbReference>
<evidence type="ECO:0000313" key="2">
    <source>
        <dbReference type="EMBL" id="ORV49288.1"/>
    </source>
</evidence>
<feature type="transmembrane region" description="Helical" evidence="1">
    <location>
        <begin position="56"/>
        <end position="77"/>
    </location>
</feature>
<evidence type="ECO:0000256" key="1">
    <source>
        <dbReference type="SAM" id="Phobius"/>
    </source>
</evidence>
<organism evidence="2 3">
    <name type="scientific">Mycolicibacter engbaekii</name>
    <dbReference type="NCBI Taxonomy" id="188915"/>
    <lineage>
        <taxon>Bacteria</taxon>
        <taxon>Bacillati</taxon>
        <taxon>Actinomycetota</taxon>
        <taxon>Actinomycetes</taxon>
        <taxon>Mycobacteriales</taxon>
        <taxon>Mycobacteriaceae</taxon>
        <taxon>Mycolicibacter</taxon>
    </lineage>
</organism>
<name>A0A1X1TY01_9MYCO</name>
<keyword evidence="3" id="KW-1185">Reference proteome</keyword>
<dbReference type="Proteomes" id="UP000193465">
    <property type="component" value="Unassembled WGS sequence"/>
</dbReference>
<feature type="transmembrane region" description="Helical" evidence="1">
    <location>
        <begin position="26"/>
        <end position="50"/>
    </location>
</feature>
<sequence>MGDTFHDPVDHVRTTRPHAGRAMIDVLGWPGYSLLVVGMVAAIACLAAFGTGHERQGVEVAVLAVLAASLGTVWLLFEDRRIGRVNRQWHMAHAEAPRQPSRR</sequence>
<keyword evidence="1" id="KW-0812">Transmembrane</keyword>
<evidence type="ECO:0000313" key="3">
    <source>
        <dbReference type="Proteomes" id="UP000193465"/>
    </source>
</evidence>
<protein>
    <submittedName>
        <fullName evidence="2">UsfY protein</fullName>
    </submittedName>
</protein>
<dbReference type="STRING" id="188915.AWC02_06705"/>